<evidence type="ECO:0000313" key="4">
    <source>
        <dbReference type="Proteomes" id="UP000595841"/>
    </source>
</evidence>
<dbReference type="CDD" id="cd15482">
    <property type="entry name" value="Sialidase_non-viral"/>
    <property type="match status" value="1"/>
</dbReference>
<dbReference type="KEGG" id="pson:JI735_24845"/>
<dbReference type="CDD" id="cd00161">
    <property type="entry name" value="beta-trefoil_Ricin-like"/>
    <property type="match status" value="3"/>
</dbReference>
<feature type="domain" description="Ricin B lectin" evidence="2">
    <location>
        <begin position="347"/>
        <end position="473"/>
    </location>
</feature>
<dbReference type="InterPro" id="IPR036278">
    <property type="entry name" value="Sialidase_sf"/>
</dbReference>
<dbReference type="EMBL" id="CP068595">
    <property type="protein sequence ID" value="QQZ59797.1"/>
    <property type="molecule type" value="Genomic_DNA"/>
</dbReference>
<feature type="domain" description="Ricin B lectin" evidence="2">
    <location>
        <begin position="477"/>
        <end position="613"/>
    </location>
</feature>
<keyword evidence="1" id="KW-0732">Signal</keyword>
<evidence type="ECO:0000259" key="2">
    <source>
        <dbReference type="SMART" id="SM00458"/>
    </source>
</evidence>
<dbReference type="PANTHER" id="PTHR38792">
    <property type="entry name" value="BNR/ASP-BOX REPEAT DOMAIN PROTEIN (AFU_ORTHOLOGUE AFUA_7G06430)-RELATED"/>
    <property type="match status" value="1"/>
</dbReference>
<name>A0A974PAL9_9BACL</name>
<feature type="chain" id="PRO_5037007873" evidence="1">
    <location>
        <begin position="28"/>
        <end position="663"/>
    </location>
</feature>
<keyword evidence="4" id="KW-1185">Reference proteome</keyword>
<dbReference type="PROSITE" id="PS50231">
    <property type="entry name" value="RICIN_B_LECTIN"/>
    <property type="match status" value="1"/>
</dbReference>
<dbReference type="PANTHER" id="PTHR38792:SF3">
    <property type="entry name" value="BNR_ASP-BOX REPEAT DOMAIN PROTEIN (AFU_ORTHOLOGUE AFUA_7G06430)-RELATED"/>
    <property type="match status" value="1"/>
</dbReference>
<dbReference type="InterPro" id="IPR035992">
    <property type="entry name" value="Ricin_B-like_lectins"/>
</dbReference>
<proteinExistence type="predicted"/>
<dbReference type="SMART" id="SM00458">
    <property type="entry name" value="RICIN"/>
    <property type="match status" value="2"/>
</dbReference>
<accession>A0A974PAL9</accession>
<reference evidence="3 4" key="1">
    <citation type="submission" date="2021-01" db="EMBL/GenBank/DDBJ databases">
        <title>Whole genome sequence of Paenibacillus sonchi LMG 24727 for comparative genomics.</title>
        <authorList>
            <person name="Lee G."/>
            <person name="Kim M.-J."/>
            <person name="Lim K."/>
            <person name="Shin J.-H."/>
        </authorList>
    </citation>
    <scope>NUCLEOTIDE SEQUENCE [LARGE SCALE GENOMIC DNA]</scope>
    <source>
        <strain evidence="3 4">LMG 24727</strain>
    </source>
</reference>
<dbReference type="SUPFAM" id="SSF50939">
    <property type="entry name" value="Sialidases"/>
    <property type="match status" value="1"/>
</dbReference>
<dbReference type="Gene3D" id="2.120.10.10">
    <property type="match status" value="1"/>
</dbReference>
<sequence>MKFSRKMITASLMALFLFTAVFNQAFAFGPVTLWGSSATQSASYARALILQNSGADNGKMYATHETWTANQLPHPAGPNFPIYESTNGGQNWTKVGEVADIHPGEGLREQGFLYELPQQIGNMPKGTMLLAVNAFPEGELVHNIELYKSNNLGRSWTYVATIATGGAYGGGMNWESQGIWEPFLLVASGKLLCFYADEQDANHNQMIVHRSSADGVTWSQTKVDVALGNSRPGMPTVTKMGNGQYMLVYEIVNMYDDQIHYKISNDPENWGNTADAGMKVNYYKGQTPGSQPYVVWVPGGSPNGTVIISGGRSDKLFLNYNYGQGHWTTQDSVITLGYSRSLVPVSNNKLFIISTVKNASIGNSDVMAGTSDIVPASNNYSDNQMMLVNKNGKAMDLIGGNQNNGAVINQWAYDYNGPNQRWSVIPAGNGHFRIASSVSGKYAAVQGNSTSDGAQLVSAPYEEGNAFQQWDFVDAGNGWFKIVNVGSGKVLDVDKNSLANEAKMQQWAWTDAECQYWRIQPQGDYYIQAEHSGKYLNAGGAGTANETPVIQFTFENNIWFKWRFESTGEGYYKVFNLHAPNKVADASNVSTADGAKVHLWDDVNAGNQQVRLVPQQDGSFKLFFKHSNKAWDIEEFSRNNEARLTQYTEVTADNQKFYLERSN</sequence>
<protein>
    <submittedName>
        <fullName evidence="3">RICIN domain-containing protein</fullName>
    </submittedName>
</protein>
<dbReference type="Proteomes" id="UP000595841">
    <property type="component" value="Chromosome"/>
</dbReference>
<dbReference type="InterPro" id="IPR000772">
    <property type="entry name" value="Ricin_B_lectin"/>
</dbReference>
<dbReference type="AlphaFoldDB" id="A0A974PAL9"/>
<dbReference type="Pfam" id="PF14200">
    <property type="entry name" value="RicinB_lectin_2"/>
    <property type="match status" value="3"/>
</dbReference>
<evidence type="ECO:0000256" key="1">
    <source>
        <dbReference type="SAM" id="SignalP"/>
    </source>
</evidence>
<dbReference type="RefSeq" id="WP_039837203.1">
    <property type="nucleotide sequence ID" value="NZ_CP068595.1"/>
</dbReference>
<feature type="signal peptide" evidence="1">
    <location>
        <begin position="1"/>
        <end position="27"/>
    </location>
</feature>
<gene>
    <name evidence="3" type="ORF">JI735_24845</name>
</gene>
<evidence type="ECO:0000313" key="3">
    <source>
        <dbReference type="EMBL" id="QQZ59797.1"/>
    </source>
</evidence>
<dbReference type="Gene3D" id="2.80.10.50">
    <property type="match status" value="4"/>
</dbReference>
<dbReference type="SUPFAM" id="SSF50370">
    <property type="entry name" value="Ricin B-like lectins"/>
    <property type="match status" value="2"/>
</dbReference>
<organism evidence="3 4">
    <name type="scientific">Paenibacillus sonchi</name>
    <dbReference type="NCBI Taxonomy" id="373687"/>
    <lineage>
        <taxon>Bacteria</taxon>
        <taxon>Bacillati</taxon>
        <taxon>Bacillota</taxon>
        <taxon>Bacilli</taxon>
        <taxon>Bacillales</taxon>
        <taxon>Paenibacillaceae</taxon>
        <taxon>Paenibacillus</taxon>
        <taxon>Paenibacillus sonchi group</taxon>
    </lineage>
</organism>